<evidence type="ECO:0000313" key="2">
    <source>
        <dbReference type="Proteomes" id="UP000238034"/>
    </source>
</evidence>
<organism evidence="1 2">
    <name type="scientific">Arcticibacter pallidicorallinus</name>
    <dbReference type="NCBI Taxonomy" id="1259464"/>
    <lineage>
        <taxon>Bacteria</taxon>
        <taxon>Pseudomonadati</taxon>
        <taxon>Bacteroidota</taxon>
        <taxon>Sphingobacteriia</taxon>
        <taxon>Sphingobacteriales</taxon>
        <taxon>Sphingobacteriaceae</taxon>
        <taxon>Arcticibacter</taxon>
    </lineage>
</organism>
<accession>A0A2T0U7B1</accession>
<dbReference type="OrthoDB" id="1132102at2"/>
<sequence length="188" mass="21245">MSSHHIVREKQEPALLIADLDGFDPENLGQLLEWSPTIIVAEDAYDSADSLGIKIDFLVGRPDEYSLQPRTQLIPSEEHAIQSALDFLTREKYPAVNIITGKPVITDYLPYCDHINIVILTIKQRIFMVRSGFSKWKTAGEDIEILGNATELVHTGLDQNSSHMFTTQSDGFYSLRFQESFIFVAENL</sequence>
<dbReference type="Proteomes" id="UP000238034">
    <property type="component" value="Unassembled WGS sequence"/>
</dbReference>
<name>A0A2T0U7B1_9SPHI</name>
<comment type="caution">
    <text evidence="1">The sequence shown here is derived from an EMBL/GenBank/DDBJ whole genome shotgun (WGS) entry which is preliminary data.</text>
</comment>
<protein>
    <submittedName>
        <fullName evidence="1">Thiamine pyrophosphokinase</fullName>
    </submittedName>
</protein>
<reference evidence="1 2" key="1">
    <citation type="submission" date="2018-03" db="EMBL/GenBank/DDBJ databases">
        <title>Genomic Encyclopedia of Type Strains, Phase III (KMG-III): the genomes of soil and plant-associated and newly described type strains.</title>
        <authorList>
            <person name="Whitman W."/>
        </authorList>
    </citation>
    <scope>NUCLEOTIDE SEQUENCE [LARGE SCALE GENOMIC DNA]</scope>
    <source>
        <strain evidence="1 2">CGMCC 1.9313</strain>
    </source>
</reference>
<keyword evidence="1" id="KW-0418">Kinase</keyword>
<proteinExistence type="predicted"/>
<evidence type="ECO:0000313" key="1">
    <source>
        <dbReference type="EMBL" id="PRY53799.1"/>
    </source>
</evidence>
<dbReference type="EMBL" id="PVTH01000003">
    <property type="protein sequence ID" value="PRY53799.1"/>
    <property type="molecule type" value="Genomic_DNA"/>
</dbReference>
<dbReference type="AlphaFoldDB" id="A0A2T0U7B1"/>
<keyword evidence="1" id="KW-0808">Transferase</keyword>
<keyword evidence="2" id="KW-1185">Reference proteome</keyword>
<dbReference type="RefSeq" id="WP_106292386.1">
    <property type="nucleotide sequence ID" value="NZ_PVTH01000003.1"/>
</dbReference>
<gene>
    <name evidence="1" type="ORF">B0I27_103271</name>
</gene>
<dbReference type="GO" id="GO:0016301">
    <property type="term" value="F:kinase activity"/>
    <property type="evidence" value="ECO:0007669"/>
    <property type="project" value="UniProtKB-KW"/>
</dbReference>